<proteinExistence type="predicted"/>
<name>A0A0A9GLW0_ARUDO</name>
<dbReference type="AlphaFoldDB" id="A0A0A9GLW0"/>
<protein>
    <submittedName>
        <fullName evidence="1">Uncharacterized protein</fullName>
    </submittedName>
</protein>
<reference evidence="1" key="2">
    <citation type="journal article" date="2015" name="Data Brief">
        <title>Shoot transcriptome of the giant reed, Arundo donax.</title>
        <authorList>
            <person name="Barrero R.A."/>
            <person name="Guerrero F.D."/>
            <person name="Moolhuijzen P."/>
            <person name="Goolsby J.A."/>
            <person name="Tidwell J."/>
            <person name="Bellgard S.E."/>
            <person name="Bellgard M.I."/>
        </authorList>
    </citation>
    <scope>NUCLEOTIDE SEQUENCE</scope>
    <source>
        <tissue evidence="1">Shoot tissue taken approximately 20 cm above the soil surface</tissue>
    </source>
</reference>
<organism evidence="1">
    <name type="scientific">Arundo donax</name>
    <name type="common">Giant reed</name>
    <name type="synonym">Donax arundinaceus</name>
    <dbReference type="NCBI Taxonomy" id="35708"/>
    <lineage>
        <taxon>Eukaryota</taxon>
        <taxon>Viridiplantae</taxon>
        <taxon>Streptophyta</taxon>
        <taxon>Embryophyta</taxon>
        <taxon>Tracheophyta</taxon>
        <taxon>Spermatophyta</taxon>
        <taxon>Magnoliopsida</taxon>
        <taxon>Liliopsida</taxon>
        <taxon>Poales</taxon>
        <taxon>Poaceae</taxon>
        <taxon>PACMAD clade</taxon>
        <taxon>Arundinoideae</taxon>
        <taxon>Arundineae</taxon>
        <taxon>Arundo</taxon>
    </lineage>
</organism>
<sequence>MRTPRSCISPNRSRVRASLIRLLL</sequence>
<accession>A0A0A9GLW0</accession>
<dbReference type="EMBL" id="GBRH01172409">
    <property type="protein sequence ID" value="JAE25487.1"/>
    <property type="molecule type" value="Transcribed_RNA"/>
</dbReference>
<reference evidence="1" key="1">
    <citation type="submission" date="2014-09" db="EMBL/GenBank/DDBJ databases">
        <authorList>
            <person name="Magalhaes I.L.F."/>
            <person name="Oliveira U."/>
            <person name="Santos F.R."/>
            <person name="Vidigal T.H.D.A."/>
            <person name="Brescovit A.D."/>
            <person name="Santos A.J."/>
        </authorList>
    </citation>
    <scope>NUCLEOTIDE SEQUENCE</scope>
    <source>
        <tissue evidence="1">Shoot tissue taken approximately 20 cm above the soil surface</tissue>
    </source>
</reference>
<evidence type="ECO:0000313" key="1">
    <source>
        <dbReference type="EMBL" id="JAE25487.1"/>
    </source>
</evidence>